<dbReference type="AlphaFoldDB" id="A0A0J8B243"/>
<dbReference type="SUPFAM" id="SSF56784">
    <property type="entry name" value="HAD-like"/>
    <property type="match status" value="1"/>
</dbReference>
<evidence type="ECO:0000313" key="1">
    <source>
        <dbReference type="EMBL" id="KMS93963.1"/>
    </source>
</evidence>
<protein>
    <recommendedName>
        <fullName evidence="3">FCP1 homology domain-containing protein</fullName>
    </recommendedName>
</protein>
<dbReference type="InterPro" id="IPR023214">
    <property type="entry name" value="HAD_sf"/>
</dbReference>
<dbReference type="InterPro" id="IPR036412">
    <property type="entry name" value="HAD-like_sf"/>
</dbReference>
<reference evidence="1 2" key="1">
    <citation type="journal article" date="2014" name="Nature">
        <title>The genome of the recently domesticated crop plant sugar beet (Beta vulgaris).</title>
        <authorList>
            <person name="Dohm J.C."/>
            <person name="Minoche A.E."/>
            <person name="Holtgrawe D."/>
            <person name="Capella-Gutierrez S."/>
            <person name="Zakrzewski F."/>
            <person name="Tafer H."/>
            <person name="Rupp O."/>
            <person name="Sorensen T.R."/>
            <person name="Stracke R."/>
            <person name="Reinhardt R."/>
            <person name="Goesmann A."/>
            <person name="Kraft T."/>
            <person name="Schulz B."/>
            <person name="Stadler P.F."/>
            <person name="Schmidt T."/>
            <person name="Gabaldon T."/>
            <person name="Lehrach H."/>
            <person name="Weisshaar B."/>
            <person name="Himmelbauer H."/>
        </authorList>
    </citation>
    <scope>NUCLEOTIDE SEQUENCE [LARGE SCALE GENOMIC DNA]</scope>
    <source>
        <tissue evidence="1">Taproot</tissue>
    </source>
</reference>
<dbReference type="GO" id="GO:0009264">
    <property type="term" value="P:deoxyribonucleotide catabolic process"/>
    <property type="evidence" value="ECO:0007669"/>
    <property type="project" value="InterPro"/>
</dbReference>
<dbReference type="EMBL" id="KQ097332">
    <property type="protein sequence ID" value="KMS93963.1"/>
    <property type="molecule type" value="Genomic_DNA"/>
</dbReference>
<dbReference type="Pfam" id="PF06941">
    <property type="entry name" value="NT5C"/>
    <property type="match status" value="1"/>
</dbReference>
<dbReference type="Proteomes" id="UP000035740">
    <property type="component" value="Unassembled WGS sequence"/>
</dbReference>
<dbReference type="InterPro" id="IPR010708">
    <property type="entry name" value="5'(3')-deoxyribonucleotidase"/>
</dbReference>
<sequence length="162" mass="18079">MIAELPEPYKGAHYKDVAILLKGKQTDPQLHKVKKFLHFVRDQVYENASVVGFFFGLPKMPDADELFAGVEALCGTPGILTAPLHSSPTCVMEKKAWVDKHYAGRFDIFIAEKDKHIYATPTTILIDDTPKKIRAFNEAGGIGIFHANAKESLRQLAEVVQR</sequence>
<dbReference type="GO" id="GO:0008253">
    <property type="term" value="F:5'-nucleotidase activity"/>
    <property type="evidence" value="ECO:0007669"/>
    <property type="project" value="InterPro"/>
</dbReference>
<keyword evidence="2" id="KW-1185">Reference proteome</keyword>
<evidence type="ECO:0000313" key="2">
    <source>
        <dbReference type="Proteomes" id="UP000035740"/>
    </source>
</evidence>
<proteinExistence type="predicted"/>
<dbReference type="Gramene" id="KMS93963">
    <property type="protein sequence ID" value="KMS93963"/>
    <property type="gene ID" value="BVRB_026170"/>
</dbReference>
<gene>
    <name evidence="1" type="ORF">BVRB_026170</name>
</gene>
<accession>A0A0J8B243</accession>
<dbReference type="Gene3D" id="3.40.50.1000">
    <property type="entry name" value="HAD superfamily/HAD-like"/>
    <property type="match status" value="1"/>
</dbReference>
<evidence type="ECO:0008006" key="3">
    <source>
        <dbReference type="Google" id="ProtNLM"/>
    </source>
</evidence>
<organism evidence="1 2">
    <name type="scientific">Beta vulgaris subsp. vulgaris</name>
    <name type="common">Beet</name>
    <dbReference type="NCBI Taxonomy" id="3555"/>
    <lineage>
        <taxon>Eukaryota</taxon>
        <taxon>Viridiplantae</taxon>
        <taxon>Streptophyta</taxon>
        <taxon>Embryophyta</taxon>
        <taxon>Tracheophyta</taxon>
        <taxon>Spermatophyta</taxon>
        <taxon>Magnoliopsida</taxon>
        <taxon>eudicotyledons</taxon>
        <taxon>Gunneridae</taxon>
        <taxon>Pentapetalae</taxon>
        <taxon>Caryophyllales</taxon>
        <taxon>Chenopodiaceae</taxon>
        <taxon>Betoideae</taxon>
        <taxon>Beta</taxon>
    </lineage>
</organism>
<name>A0A0J8B243_BETVV</name>